<dbReference type="Pfam" id="PF13279">
    <property type="entry name" value="4HBT_2"/>
    <property type="match status" value="1"/>
</dbReference>
<dbReference type="PANTHER" id="PTHR31793">
    <property type="entry name" value="4-HYDROXYBENZOYL-COA THIOESTERASE FAMILY MEMBER"/>
    <property type="match status" value="1"/>
</dbReference>
<dbReference type="SUPFAM" id="SSF54637">
    <property type="entry name" value="Thioesterase/thiol ester dehydrase-isomerase"/>
    <property type="match status" value="1"/>
</dbReference>
<dbReference type="Gene3D" id="3.10.129.10">
    <property type="entry name" value="Hotdog Thioesterase"/>
    <property type="match status" value="1"/>
</dbReference>
<sequence length="143" mass="15812">MSPSGATTVSLQLRWGDMDVNKHVNNVQFARLLEESRVRTFAEWFEGVSVVLPILVARQIIEFRAVLEYSFDPVTITTGVSRIGRTSYTMSAVLTDPSGLVCAVAETTLVAIDPSTSRPRPLSDDARAILESHRIEPQPMHTN</sequence>
<gene>
    <name evidence="1" type="ORF">ABW18_19595</name>
</gene>
<dbReference type="InterPro" id="IPR029069">
    <property type="entry name" value="HotDog_dom_sf"/>
</dbReference>
<dbReference type="EMBL" id="LDTZ01000023">
    <property type="protein sequence ID" value="KNA89703.1"/>
    <property type="molecule type" value="Genomic_DNA"/>
</dbReference>
<protein>
    <submittedName>
        <fullName evidence="1">Thioesterase</fullName>
    </submittedName>
</protein>
<proteinExistence type="predicted"/>
<organism evidence="1 2">
    <name type="scientific">Gordonia jacobaea</name>
    <dbReference type="NCBI Taxonomy" id="122202"/>
    <lineage>
        <taxon>Bacteria</taxon>
        <taxon>Bacillati</taxon>
        <taxon>Actinomycetota</taxon>
        <taxon>Actinomycetes</taxon>
        <taxon>Mycobacteriales</taxon>
        <taxon>Gordoniaceae</taxon>
        <taxon>Gordonia</taxon>
    </lineage>
</organism>
<evidence type="ECO:0000313" key="2">
    <source>
        <dbReference type="Proteomes" id="UP000037247"/>
    </source>
</evidence>
<dbReference type="CDD" id="cd00586">
    <property type="entry name" value="4HBT"/>
    <property type="match status" value="1"/>
</dbReference>
<evidence type="ECO:0000313" key="1">
    <source>
        <dbReference type="EMBL" id="KNA89703.1"/>
    </source>
</evidence>
<keyword evidence="2" id="KW-1185">Reference proteome</keyword>
<reference evidence="1 2" key="1">
    <citation type="submission" date="2015-05" db="EMBL/GenBank/DDBJ databases">
        <title>Draft genome sequence of the bacterium Gordonia jacobaea a new member of the Gordonia genus.</title>
        <authorList>
            <person name="Jimenez-Galisteo G."/>
            <person name="Dominguez A."/>
            <person name="Munoz E."/>
            <person name="Vinas M."/>
        </authorList>
    </citation>
    <scope>NUCLEOTIDE SEQUENCE [LARGE SCALE GENOMIC DNA]</scope>
    <source>
        <strain evidence="2">mv1</strain>
    </source>
</reference>
<accession>A0ABR5I7N8</accession>
<name>A0ABR5I7N8_9ACTN</name>
<dbReference type="PANTHER" id="PTHR31793:SF24">
    <property type="entry name" value="LONG-CHAIN ACYL-COA THIOESTERASE FADM"/>
    <property type="match status" value="1"/>
</dbReference>
<dbReference type="InterPro" id="IPR050563">
    <property type="entry name" value="4-hydroxybenzoyl-CoA_TE"/>
</dbReference>
<dbReference type="Proteomes" id="UP000037247">
    <property type="component" value="Unassembled WGS sequence"/>
</dbReference>
<comment type="caution">
    <text evidence="1">The sequence shown here is derived from an EMBL/GenBank/DDBJ whole genome shotgun (WGS) entry which is preliminary data.</text>
</comment>